<feature type="compositionally biased region" description="Low complexity" evidence="2">
    <location>
        <begin position="1033"/>
        <end position="1062"/>
    </location>
</feature>
<evidence type="ECO:0000256" key="2">
    <source>
        <dbReference type="SAM" id="MobiDB-lite"/>
    </source>
</evidence>
<feature type="domain" description="SLH" evidence="3">
    <location>
        <begin position="1095"/>
        <end position="1154"/>
    </location>
</feature>
<sequence>MFKERIRRRYKFISSSATMLLLLITVIVSTLQPAGLIAADPPIPNTVVIEDFENNLSDNVLIQKRNFSGAMSLESDPRHVRSGNNSVRVDYDYIGVKENPSYVYVGPAAPYPVNGLPQKIGMWVYGNNDGHLIFSKFRDGNGKSFEVEYLDENVGVDWTGWKYIEGDIPQDKVGPITLEIYMRIEQSIFDKKNKGTVWVDDVRLIYEQDPNEDMVVPTLDVLSPANEAVIDTNSPRIQLAAADAQSGIDPGSVTLKLDGHPVQPEYEAASGLISYQPSAPLAGGYHTVQSAVYDRSGNPAESSSTFFIQNGIQYHLDAPPEVISNKTFQLKLQVKNAVDLQDSYAQLQYDPQTLEITTAEPKVAAPFVAQNEIDPVKGQYRLQLAGLSKDSLPADETIALLNVAVKPSAKMERGEAFKSIVMSDGSFRMTVGEAVYALAAPHKYTIGFPYKLTVKGSSLHTKSTLRVTDDAGVPAEGASIIPSDPLFPQYFAEVKPVTADVYAEADPASAKLASITQGEQFFSDGVTRGEYTAIRLSDGKTTGWIPTAAVDVKLLKDGWGLTDAQGEIRTSLTTLALTNLNLQAVNGDKVSKVFSLSVVPQLGSDMPEYVRIYVTEDMKTTQSIVWKTAPRVERGVIQYVETSKFTGFDQPNIKEQTAEPQLLLAPDRVGETLFHKGMLQSLSPGTEYIYRVGSPGLWSEQYRFTTESASPEAFSFLFVTDSHTNTEEAYHIHQNLLSSAFTNYPDARFVMHGGDIVDDGGIMNEWEQDMKASQLYSGSVPSAYTMGNHDVKNGGKEVFRTALGLPGNGMPGQEQLTYSYDYEDTHFIVLNSEADEADMQKQAEWLRGNLQASSKKWNIAMFHRPAYHTEDGRGPELVTKYLAPVLEELGADLVLVGHDHALAWTYPMKNGQPMKDGSPGTVYLSGGSSGWKFYDAVKFDYLEYLYDDNFPVYSAITIGKDQILIEARKADGEQLQALTIEKTGTSEPEPEPGTSPSPAPSSSPSPLPSSDPSPEPSQPPSPNPTPTPGSGTGSNPGTVPSPMPSAVATAAPTAVPTAKPAPVEAPQGSIFAAGVNSQALKDTLKGAIAGKNENVPAPALKDIADLWSTRTISAFLKLKVINGYADGTFRPDKTITRGEFAAVVAKAFGLAKKSDTSLQLSDVNTHWAQEAIAVLASNGIIAGYPDGTFKPAREISRSEIIMILSRIVNFNSAAPVKAGITFSDTADSWNKDQIARAAQIGLINGKGNGKFAPAQSSTRAEALTIVMNALCLDPEIKALMDQLSN</sequence>
<dbReference type="RefSeq" id="WP_060863387.1">
    <property type="nucleotide sequence ID" value="NZ_LIRB01000148.1"/>
</dbReference>
<dbReference type="PANTHER" id="PTHR45867:SF3">
    <property type="entry name" value="ACID PHOSPHATASE TYPE 7"/>
    <property type="match status" value="1"/>
</dbReference>
<dbReference type="SUPFAM" id="SSF49384">
    <property type="entry name" value="Carbohydrate-binding domain"/>
    <property type="match status" value="1"/>
</dbReference>
<keyword evidence="1" id="KW-0732">Signal</keyword>
<dbReference type="InterPro" id="IPR001119">
    <property type="entry name" value="SLH_dom"/>
</dbReference>
<feature type="compositionally biased region" description="Pro residues" evidence="2">
    <location>
        <begin position="991"/>
        <end position="1027"/>
    </location>
</feature>
<evidence type="ECO:0000313" key="4">
    <source>
        <dbReference type="EMBL" id="KWX70283.1"/>
    </source>
</evidence>
<dbReference type="SUPFAM" id="SSF56300">
    <property type="entry name" value="Metallo-dependent phosphatases"/>
    <property type="match status" value="1"/>
</dbReference>
<dbReference type="Gene3D" id="2.60.40.680">
    <property type="match status" value="1"/>
</dbReference>
<dbReference type="InterPro" id="IPR004843">
    <property type="entry name" value="Calcineurin-like_PHP"/>
</dbReference>
<dbReference type="Proteomes" id="UP000070475">
    <property type="component" value="Unassembled WGS sequence"/>
</dbReference>
<dbReference type="SUPFAM" id="SSF49363">
    <property type="entry name" value="Purple acid phosphatase, N-terminal domain"/>
    <property type="match status" value="1"/>
</dbReference>
<dbReference type="InterPro" id="IPR015914">
    <property type="entry name" value="PAPs_N"/>
</dbReference>
<dbReference type="Pfam" id="PF00149">
    <property type="entry name" value="Metallophos"/>
    <property type="match status" value="1"/>
</dbReference>
<dbReference type="GO" id="GO:0003993">
    <property type="term" value="F:acid phosphatase activity"/>
    <property type="evidence" value="ECO:0007669"/>
    <property type="project" value="InterPro"/>
</dbReference>
<dbReference type="Gene3D" id="2.60.40.380">
    <property type="entry name" value="Purple acid phosphatase-like, N-terminal"/>
    <property type="match status" value="1"/>
</dbReference>
<reference evidence="4 5" key="1">
    <citation type="submission" date="2015-08" db="EMBL/GenBank/DDBJ databases">
        <title>Genomes of Paenibacillus riograndensis.</title>
        <authorList>
            <person name="Sant'Anna F.H."/>
            <person name="Souza R."/>
            <person name="Ambrosini A."/>
            <person name="Bach E."/>
            <person name="Fernandes G."/>
            <person name="Balsanelli E."/>
            <person name="Baura V.A."/>
            <person name="Pedrosa F.O."/>
            <person name="Souza E.M."/>
            <person name="Passaglia L."/>
        </authorList>
    </citation>
    <scope>NUCLEOTIDE SEQUENCE [LARGE SCALE GENOMIC DNA]</scope>
    <source>
        <strain evidence="4 5">CAS34</strain>
    </source>
</reference>
<feature type="domain" description="SLH" evidence="3">
    <location>
        <begin position="1155"/>
        <end position="1218"/>
    </location>
</feature>
<dbReference type="Gene3D" id="2.60.120.430">
    <property type="entry name" value="Galactose-binding lectin"/>
    <property type="match status" value="1"/>
</dbReference>
<keyword evidence="5" id="KW-1185">Reference proteome</keyword>
<feature type="domain" description="SLH" evidence="3">
    <location>
        <begin position="1219"/>
        <end position="1280"/>
    </location>
</feature>
<dbReference type="PANTHER" id="PTHR45867">
    <property type="entry name" value="PURPLE ACID PHOSPHATASE"/>
    <property type="match status" value="1"/>
</dbReference>
<evidence type="ECO:0000259" key="3">
    <source>
        <dbReference type="PROSITE" id="PS51272"/>
    </source>
</evidence>
<dbReference type="InterPro" id="IPR029052">
    <property type="entry name" value="Metallo-depent_PP-like"/>
</dbReference>
<dbReference type="GO" id="GO:0030246">
    <property type="term" value="F:carbohydrate binding"/>
    <property type="evidence" value="ECO:0007669"/>
    <property type="project" value="InterPro"/>
</dbReference>
<dbReference type="Pfam" id="PF16656">
    <property type="entry name" value="Pur_ac_phosph_N"/>
    <property type="match status" value="1"/>
</dbReference>
<dbReference type="InterPro" id="IPR008965">
    <property type="entry name" value="CBM2/CBM3_carb-bd_dom_sf"/>
</dbReference>
<name>A0A132TGE0_9BACL</name>
<dbReference type="Pfam" id="PF00395">
    <property type="entry name" value="SLH"/>
    <property type="match status" value="3"/>
</dbReference>
<evidence type="ECO:0000256" key="1">
    <source>
        <dbReference type="ARBA" id="ARBA00022729"/>
    </source>
</evidence>
<feature type="region of interest" description="Disordered" evidence="2">
    <location>
        <begin position="981"/>
        <end position="1062"/>
    </location>
</feature>
<dbReference type="EMBL" id="LIRB01000148">
    <property type="protein sequence ID" value="KWX70283.1"/>
    <property type="molecule type" value="Genomic_DNA"/>
</dbReference>
<dbReference type="Gene3D" id="2.60.40.10">
    <property type="entry name" value="Immunoglobulins"/>
    <property type="match status" value="1"/>
</dbReference>
<proteinExistence type="predicted"/>
<gene>
    <name evidence="4" type="ORF">AMQ84_29900</name>
</gene>
<organism evidence="4 5">
    <name type="scientific">Paenibacillus riograndensis</name>
    <dbReference type="NCBI Taxonomy" id="483937"/>
    <lineage>
        <taxon>Bacteria</taxon>
        <taxon>Bacillati</taxon>
        <taxon>Bacillota</taxon>
        <taxon>Bacilli</taxon>
        <taxon>Bacillales</taxon>
        <taxon>Paenibacillaceae</taxon>
        <taxon>Paenibacillus</taxon>
        <taxon>Paenibacillus sonchi group</taxon>
    </lineage>
</organism>
<dbReference type="PROSITE" id="PS51272">
    <property type="entry name" value="SLH"/>
    <property type="match status" value="3"/>
</dbReference>
<accession>A0A132TGE0</accession>
<protein>
    <recommendedName>
        <fullName evidence="3">SLH domain-containing protein</fullName>
    </recommendedName>
</protein>
<comment type="caution">
    <text evidence="4">The sequence shown here is derived from an EMBL/GenBank/DDBJ whole genome shotgun (WGS) entry which is preliminary data.</text>
</comment>
<dbReference type="GO" id="GO:0046872">
    <property type="term" value="F:metal ion binding"/>
    <property type="evidence" value="ECO:0007669"/>
    <property type="project" value="InterPro"/>
</dbReference>
<dbReference type="InterPro" id="IPR008963">
    <property type="entry name" value="Purple_acid_Pase-like_N"/>
</dbReference>
<evidence type="ECO:0000313" key="5">
    <source>
        <dbReference type="Proteomes" id="UP000070475"/>
    </source>
</evidence>
<dbReference type="PATRIC" id="fig|483937.3.peg.1916"/>
<dbReference type="Gene3D" id="3.60.21.10">
    <property type="match status" value="1"/>
</dbReference>
<dbReference type="InterPro" id="IPR013783">
    <property type="entry name" value="Ig-like_fold"/>
</dbReference>